<feature type="domain" description="ABC transmembrane type-1" evidence="9">
    <location>
        <begin position="368"/>
        <end position="560"/>
    </location>
</feature>
<dbReference type="GO" id="GO:0055085">
    <property type="term" value="P:transmembrane transport"/>
    <property type="evidence" value="ECO:0007669"/>
    <property type="project" value="InterPro"/>
</dbReference>
<keyword evidence="7 8" id="KW-0472">Membrane</keyword>
<accession>A0A0P6X064</accession>
<organism evidence="10 11">
    <name type="scientific">Levilinea saccharolytica</name>
    <dbReference type="NCBI Taxonomy" id="229921"/>
    <lineage>
        <taxon>Bacteria</taxon>
        <taxon>Bacillati</taxon>
        <taxon>Chloroflexota</taxon>
        <taxon>Anaerolineae</taxon>
        <taxon>Anaerolineales</taxon>
        <taxon>Anaerolineaceae</taxon>
        <taxon>Levilinea</taxon>
    </lineage>
</organism>
<keyword evidence="4" id="KW-0997">Cell inner membrane</keyword>
<sequence length="565" mass="61062">MSAAQLTAARAARWRRGALWAVPFAFLALFFFYPLLTIFGTAGESLLQNGVGAAGWARLTRALGFTFWQAGLSTLLTLAVGLPAAAVFGRYTFPGKRLVGILSTLPFILPTVVVAAAFNALVGPRGWLNVGLMDLMGLKEPPIQLLNSLAAIVLVHVFYNATIVIRVVGSAWAQLDPRLEQAARVLGASPLRAWREVTFPLLRPALWAAVVLVFLFDFTSFGVVLLLGGPRYATLEVEIYIQAMQMLNIPLAGLLSLIQMGCTLAITALYTRLSRQQGDIPLTPRVHGEGLRPPRSRAARWFVFGVAAALLLLLAAPLGALGARSVTRLAGDREGRTSLESGLTLDYYRELFVNRREVYFYVPPAAALRNSLVYAAETVAISLTLGFLAAYAVNRKGGWGRVLNLALMLPLGTSAVTLGLGYLVAFNRPPLEIARLPFLIPAAHSLVALPFVVRTLQPALASIPVRLRQAAATLGASPWQVWKWVDLPIVGRAALVGAIFSFTISLGEFGATSFLARPEYPTLPVAIYRFLSQPGAYNYGQAMAMSTILMLVCALSIFLMEKLEA</sequence>
<protein>
    <recommendedName>
        <fullName evidence="9">ABC transmembrane type-1 domain-containing protein</fullName>
    </recommendedName>
</protein>
<evidence type="ECO:0000256" key="7">
    <source>
        <dbReference type="ARBA" id="ARBA00023136"/>
    </source>
</evidence>
<dbReference type="OrthoDB" id="9776648at2"/>
<evidence type="ECO:0000313" key="11">
    <source>
        <dbReference type="Proteomes" id="UP000050501"/>
    </source>
</evidence>
<evidence type="ECO:0000256" key="1">
    <source>
        <dbReference type="ARBA" id="ARBA00004429"/>
    </source>
</evidence>
<dbReference type="CDD" id="cd06261">
    <property type="entry name" value="TM_PBP2"/>
    <property type="match status" value="2"/>
</dbReference>
<dbReference type="AlphaFoldDB" id="A0A0P6X064"/>
<comment type="caution">
    <text evidence="10">The sequence shown here is derived from an EMBL/GenBank/DDBJ whole genome shotgun (WGS) entry which is preliminary data.</text>
</comment>
<feature type="transmembrane region" description="Helical" evidence="8">
    <location>
        <begin position="20"/>
        <end position="42"/>
    </location>
</feature>
<dbReference type="SUPFAM" id="SSF161098">
    <property type="entry name" value="MetI-like"/>
    <property type="match status" value="2"/>
</dbReference>
<feature type="transmembrane region" description="Helical" evidence="8">
    <location>
        <begin position="438"/>
        <end position="456"/>
    </location>
</feature>
<dbReference type="PROSITE" id="PS50928">
    <property type="entry name" value="ABC_TM1"/>
    <property type="match status" value="2"/>
</dbReference>
<keyword evidence="11" id="KW-1185">Reference proteome</keyword>
<feature type="transmembrane region" description="Helical" evidence="8">
    <location>
        <begin position="493"/>
        <end position="516"/>
    </location>
</feature>
<keyword evidence="5 8" id="KW-0812">Transmembrane</keyword>
<dbReference type="Pfam" id="PF00528">
    <property type="entry name" value="BPD_transp_1"/>
    <property type="match status" value="1"/>
</dbReference>
<dbReference type="InterPro" id="IPR000515">
    <property type="entry name" value="MetI-like"/>
</dbReference>
<dbReference type="PATRIC" id="fig|229921.5.peg.54"/>
<dbReference type="RefSeq" id="WP_075071323.1">
    <property type="nucleotide sequence ID" value="NZ_DF967974.1"/>
</dbReference>
<comment type="similarity">
    <text evidence="8">Belongs to the binding-protein-dependent transport system permease family.</text>
</comment>
<dbReference type="Proteomes" id="UP000050501">
    <property type="component" value="Unassembled WGS sequence"/>
</dbReference>
<keyword evidence="6 8" id="KW-1133">Transmembrane helix</keyword>
<evidence type="ECO:0000313" key="10">
    <source>
        <dbReference type="EMBL" id="KPL75583.1"/>
    </source>
</evidence>
<evidence type="ECO:0000256" key="4">
    <source>
        <dbReference type="ARBA" id="ARBA00022519"/>
    </source>
</evidence>
<feature type="domain" description="ABC transmembrane type-1" evidence="9">
    <location>
        <begin position="63"/>
        <end position="270"/>
    </location>
</feature>
<dbReference type="STRING" id="229921.ADN01_17155"/>
<keyword evidence="3" id="KW-1003">Cell membrane</keyword>
<dbReference type="GO" id="GO:0005886">
    <property type="term" value="C:plasma membrane"/>
    <property type="evidence" value="ECO:0007669"/>
    <property type="project" value="UniProtKB-SubCell"/>
</dbReference>
<dbReference type="PANTHER" id="PTHR43357:SF4">
    <property type="entry name" value="INNER MEMBRANE ABC TRANSPORTER PERMEASE PROTEIN YDCV"/>
    <property type="match status" value="1"/>
</dbReference>
<feature type="transmembrane region" description="Helical" evidence="8">
    <location>
        <begin position="536"/>
        <end position="560"/>
    </location>
</feature>
<name>A0A0P6X064_9CHLR</name>
<evidence type="ECO:0000256" key="3">
    <source>
        <dbReference type="ARBA" id="ARBA00022475"/>
    </source>
</evidence>
<evidence type="ECO:0000256" key="2">
    <source>
        <dbReference type="ARBA" id="ARBA00022448"/>
    </source>
</evidence>
<comment type="subcellular location">
    <subcellularLocation>
        <location evidence="1">Cell inner membrane</location>
        <topology evidence="1">Multi-pass membrane protein</topology>
    </subcellularLocation>
    <subcellularLocation>
        <location evidence="8">Cell membrane</location>
        <topology evidence="8">Multi-pass membrane protein</topology>
    </subcellularLocation>
</comment>
<evidence type="ECO:0000256" key="8">
    <source>
        <dbReference type="RuleBase" id="RU363032"/>
    </source>
</evidence>
<keyword evidence="2 8" id="KW-0813">Transport</keyword>
<feature type="transmembrane region" description="Helical" evidence="8">
    <location>
        <begin position="301"/>
        <end position="323"/>
    </location>
</feature>
<evidence type="ECO:0000259" key="9">
    <source>
        <dbReference type="PROSITE" id="PS50928"/>
    </source>
</evidence>
<feature type="transmembrane region" description="Helical" evidence="8">
    <location>
        <begin position="142"/>
        <end position="168"/>
    </location>
</feature>
<feature type="transmembrane region" description="Helical" evidence="8">
    <location>
        <begin position="98"/>
        <end position="122"/>
    </location>
</feature>
<feature type="transmembrane region" description="Helical" evidence="8">
    <location>
        <begin position="247"/>
        <end position="270"/>
    </location>
</feature>
<dbReference type="PANTHER" id="PTHR43357">
    <property type="entry name" value="INNER MEMBRANE ABC TRANSPORTER PERMEASE PROTEIN YDCV"/>
    <property type="match status" value="1"/>
</dbReference>
<evidence type="ECO:0000256" key="6">
    <source>
        <dbReference type="ARBA" id="ARBA00022989"/>
    </source>
</evidence>
<proteinExistence type="inferred from homology"/>
<gene>
    <name evidence="10" type="ORF">ADN01_17155</name>
</gene>
<dbReference type="Gene3D" id="1.10.3720.10">
    <property type="entry name" value="MetI-like"/>
    <property type="match status" value="2"/>
</dbReference>
<feature type="transmembrane region" description="Helical" evidence="8">
    <location>
        <begin position="62"/>
        <end position="86"/>
    </location>
</feature>
<dbReference type="EMBL" id="LGCM01000065">
    <property type="protein sequence ID" value="KPL75583.1"/>
    <property type="molecule type" value="Genomic_DNA"/>
</dbReference>
<dbReference type="InterPro" id="IPR035906">
    <property type="entry name" value="MetI-like_sf"/>
</dbReference>
<reference evidence="10 11" key="1">
    <citation type="submission" date="2015-07" db="EMBL/GenBank/DDBJ databases">
        <title>Genome sequence of Levilinea saccharolytica DSM 16555.</title>
        <authorList>
            <person name="Hemp J."/>
            <person name="Ward L.M."/>
            <person name="Pace L.A."/>
            <person name="Fischer W.W."/>
        </authorList>
    </citation>
    <scope>NUCLEOTIDE SEQUENCE [LARGE SCALE GENOMIC DNA]</scope>
    <source>
        <strain evidence="10 11">KIBI-1</strain>
    </source>
</reference>
<feature type="transmembrane region" description="Helical" evidence="8">
    <location>
        <begin position="205"/>
        <end position="227"/>
    </location>
</feature>
<feature type="transmembrane region" description="Helical" evidence="8">
    <location>
        <begin position="405"/>
        <end position="426"/>
    </location>
</feature>
<feature type="transmembrane region" description="Helical" evidence="8">
    <location>
        <begin position="372"/>
        <end position="393"/>
    </location>
</feature>
<evidence type="ECO:0000256" key="5">
    <source>
        <dbReference type="ARBA" id="ARBA00022692"/>
    </source>
</evidence>